<protein>
    <submittedName>
        <fullName evidence="1">Uncharacterized protein</fullName>
    </submittedName>
</protein>
<dbReference type="Proteomes" id="UP001055811">
    <property type="component" value="Linkage Group LG09"/>
</dbReference>
<name>A0ACB8Z277_CICIN</name>
<organism evidence="1 2">
    <name type="scientific">Cichorium intybus</name>
    <name type="common">Chicory</name>
    <dbReference type="NCBI Taxonomy" id="13427"/>
    <lineage>
        <taxon>Eukaryota</taxon>
        <taxon>Viridiplantae</taxon>
        <taxon>Streptophyta</taxon>
        <taxon>Embryophyta</taxon>
        <taxon>Tracheophyta</taxon>
        <taxon>Spermatophyta</taxon>
        <taxon>Magnoliopsida</taxon>
        <taxon>eudicotyledons</taxon>
        <taxon>Gunneridae</taxon>
        <taxon>Pentapetalae</taxon>
        <taxon>asterids</taxon>
        <taxon>campanulids</taxon>
        <taxon>Asterales</taxon>
        <taxon>Asteraceae</taxon>
        <taxon>Cichorioideae</taxon>
        <taxon>Cichorieae</taxon>
        <taxon>Cichoriinae</taxon>
        <taxon>Cichorium</taxon>
    </lineage>
</organism>
<sequence>MATAAFKSNSKRSNAYRGVDSPKTDPPKPNPPPQKQRLRRSLSVNAVSRSTEIDISEFLNKRDNPLYWATGGAPADNNTETPTPGDVSGGGALESVVSKSSNSVVGQRGRSVKRNSDLRNGGQKEEIGGRRRSLSRVNDNSGGSGNINGNVRRGRSVSRAKLPSRASESEAEQESRIPITYGGRSSSIRASSRTGKLPVSGVKGFDRSSHPSRNSSFDSQVPNWEDGISTGSLSEAEEKTIKAVYEQMKSFEGDTLRKDTASSEIYETVRAEVKRAIADIQDDLQHAIRRNATGALVSTDVTDISPKLFKTGAVDLVLDIRREYAKELEEAQERARKLRSDLAIEEHRKQELNRILKETIPEPKTSLSSHRSRVGRKSSNERKKMSKRLTDEAMSYFDECVSISTFDSSDFSAAEDPSVNSTGPTTSLPQNAIDQKMIHGDPGSGSMADSSSNEHVNTRERDTRSRFSFGQKPTESIEMQHDIKNYIKTFEKDVNVDRIRSETSRSNYSVDAYDLLEVNERLLFDKVLWKTRQVSGRLHICGGVGVPYLPFSHLF</sequence>
<evidence type="ECO:0000313" key="1">
    <source>
        <dbReference type="EMBL" id="KAI3691329.1"/>
    </source>
</evidence>
<evidence type="ECO:0000313" key="2">
    <source>
        <dbReference type="Proteomes" id="UP001055811"/>
    </source>
</evidence>
<gene>
    <name evidence="1" type="ORF">L2E82_49656</name>
</gene>
<reference evidence="2" key="1">
    <citation type="journal article" date="2022" name="Mol. Ecol. Resour.">
        <title>The genomes of chicory, endive, great burdock and yacon provide insights into Asteraceae palaeo-polyploidization history and plant inulin production.</title>
        <authorList>
            <person name="Fan W."/>
            <person name="Wang S."/>
            <person name="Wang H."/>
            <person name="Wang A."/>
            <person name="Jiang F."/>
            <person name="Liu H."/>
            <person name="Zhao H."/>
            <person name="Xu D."/>
            <person name="Zhang Y."/>
        </authorList>
    </citation>
    <scope>NUCLEOTIDE SEQUENCE [LARGE SCALE GENOMIC DNA]</scope>
    <source>
        <strain evidence="2">cv. Punajuju</strain>
    </source>
</reference>
<dbReference type="EMBL" id="CM042017">
    <property type="protein sequence ID" value="KAI3691329.1"/>
    <property type="molecule type" value="Genomic_DNA"/>
</dbReference>
<comment type="caution">
    <text evidence="1">The sequence shown here is derived from an EMBL/GenBank/DDBJ whole genome shotgun (WGS) entry which is preliminary data.</text>
</comment>
<keyword evidence="2" id="KW-1185">Reference proteome</keyword>
<proteinExistence type="predicted"/>
<reference evidence="1 2" key="2">
    <citation type="journal article" date="2022" name="Mol. Ecol. Resour.">
        <title>The genomes of chicory, endive, great burdock and yacon provide insights into Asteraceae paleo-polyploidization history and plant inulin production.</title>
        <authorList>
            <person name="Fan W."/>
            <person name="Wang S."/>
            <person name="Wang H."/>
            <person name="Wang A."/>
            <person name="Jiang F."/>
            <person name="Liu H."/>
            <person name="Zhao H."/>
            <person name="Xu D."/>
            <person name="Zhang Y."/>
        </authorList>
    </citation>
    <scope>NUCLEOTIDE SEQUENCE [LARGE SCALE GENOMIC DNA]</scope>
    <source>
        <strain evidence="2">cv. Punajuju</strain>
        <tissue evidence="1">Leaves</tissue>
    </source>
</reference>
<accession>A0ACB8Z277</accession>